<dbReference type="AlphaFoldDB" id="A0A1M5Y6T8"/>
<dbReference type="SUPFAM" id="SSF52540">
    <property type="entry name" value="P-loop containing nucleoside triphosphate hydrolases"/>
    <property type="match status" value="1"/>
</dbReference>
<sequence length="184" mass="21323">MKDEIKKDILKLKKLEAARKKIDGLRVLYQSSIDEYKNRILKKLRVPLLIYTGKILQDYQNGLGVFVSKDEMRFVSSGEAKHDILNTFSSGQLSGFVLAFLFSMNKQYITKSSDDLGFILIDDPVQTMDDVNIASLIEVMRNDFSDKQIILSTHETDKENYILYKFLKYNLKGQSFNVKEKLYI</sequence>
<dbReference type="Gene3D" id="3.40.50.300">
    <property type="entry name" value="P-loop containing nucleotide triphosphate hydrolases"/>
    <property type="match status" value="1"/>
</dbReference>
<reference evidence="1 2" key="1">
    <citation type="submission" date="2016-11" db="EMBL/GenBank/DDBJ databases">
        <authorList>
            <person name="Jaros S."/>
            <person name="Januszkiewicz K."/>
            <person name="Wedrychowicz H."/>
        </authorList>
    </citation>
    <scope>NUCLEOTIDE SEQUENCE [LARGE SCALE GENOMIC DNA]</scope>
    <source>
        <strain evidence="1 2">DSM 8605</strain>
    </source>
</reference>
<dbReference type="GO" id="GO:0004527">
    <property type="term" value="F:exonuclease activity"/>
    <property type="evidence" value="ECO:0007669"/>
    <property type="project" value="UniProtKB-KW"/>
</dbReference>
<keyword evidence="2" id="KW-1185">Reference proteome</keyword>
<accession>A0A1M5Y6T8</accession>
<dbReference type="STRING" id="1121316.SAMN02745207_04207"/>
<dbReference type="Proteomes" id="UP000184447">
    <property type="component" value="Unassembled WGS sequence"/>
</dbReference>
<keyword evidence="1" id="KW-0540">Nuclease</keyword>
<dbReference type="EMBL" id="FQXM01000055">
    <property type="protein sequence ID" value="SHI07203.1"/>
    <property type="molecule type" value="Genomic_DNA"/>
</dbReference>
<evidence type="ECO:0000313" key="2">
    <source>
        <dbReference type="Proteomes" id="UP000184447"/>
    </source>
</evidence>
<name>A0A1M5Y6T8_9CLOT</name>
<gene>
    <name evidence="1" type="ORF">SAMN02745207_04207</name>
</gene>
<dbReference type="InterPro" id="IPR027417">
    <property type="entry name" value="P-loop_NTPase"/>
</dbReference>
<keyword evidence="1" id="KW-0378">Hydrolase</keyword>
<organism evidence="1 2">
    <name type="scientific">Clostridium grantii DSM 8605</name>
    <dbReference type="NCBI Taxonomy" id="1121316"/>
    <lineage>
        <taxon>Bacteria</taxon>
        <taxon>Bacillati</taxon>
        <taxon>Bacillota</taxon>
        <taxon>Clostridia</taxon>
        <taxon>Eubacteriales</taxon>
        <taxon>Clostridiaceae</taxon>
        <taxon>Clostridium</taxon>
    </lineage>
</organism>
<evidence type="ECO:0000313" key="1">
    <source>
        <dbReference type="EMBL" id="SHI07203.1"/>
    </source>
</evidence>
<keyword evidence="1" id="KW-0269">Exonuclease</keyword>
<protein>
    <submittedName>
        <fullName evidence="1">Exonuclease SbcC</fullName>
    </submittedName>
</protein>
<proteinExistence type="predicted"/>